<dbReference type="PANTHER" id="PTHR34477:SF1">
    <property type="entry name" value="UPF0213 PROTEIN YHBQ"/>
    <property type="match status" value="1"/>
</dbReference>
<keyword evidence="4" id="KW-1185">Reference proteome</keyword>
<evidence type="ECO:0000313" key="3">
    <source>
        <dbReference type="EMBL" id="ODA34562.1"/>
    </source>
</evidence>
<dbReference type="STRING" id="1080227.A8L45_06230"/>
<dbReference type="CDD" id="cd10456">
    <property type="entry name" value="GIY-YIG_UPF0213"/>
    <property type="match status" value="1"/>
</dbReference>
<dbReference type="InterPro" id="IPR035901">
    <property type="entry name" value="GIY-YIG_endonuc_sf"/>
</dbReference>
<dbReference type="InterPro" id="IPR050190">
    <property type="entry name" value="UPF0213_domain"/>
</dbReference>
<evidence type="ECO:0000313" key="4">
    <source>
        <dbReference type="Proteomes" id="UP000094936"/>
    </source>
</evidence>
<dbReference type="OrthoDB" id="9797095at2"/>
<dbReference type="PROSITE" id="PS50164">
    <property type="entry name" value="GIY_YIG"/>
    <property type="match status" value="1"/>
</dbReference>
<organism evidence="3 4">
    <name type="scientific">Veronia pacifica</name>
    <dbReference type="NCBI Taxonomy" id="1080227"/>
    <lineage>
        <taxon>Bacteria</taxon>
        <taxon>Pseudomonadati</taxon>
        <taxon>Pseudomonadota</taxon>
        <taxon>Gammaproteobacteria</taxon>
        <taxon>Vibrionales</taxon>
        <taxon>Vibrionaceae</taxon>
        <taxon>Veronia</taxon>
    </lineage>
</organism>
<dbReference type="Proteomes" id="UP000094936">
    <property type="component" value="Unassembled WGS sequence"/>
</dbReference>
<comment type="similarity">
    <text evidence="1">Belongs to the UPF0213 family.</text>
</comment>
<reference evidence="3 4" key="1">
    <citation type="submission" date="2016-05" db="EMBL/GenBank/DDBJ databases">
        <title>Genomic Taxonomy of the Vibrionaceae.</title>
        <authorList>
            <person name="Gomez-Gil B."/>
            <person name="Enciso-Ibarra J."/>
        </authorList>
    </citation>
    <scope>NUCLEOTIDE SEQUENCE [LARGE SCALE GENOMIC DNA]</scope>
    <source>
        <strain evidence="3 4">CAIM 1920</strain>
    </source>
</reference>
<dbReference type="RefSeq" id="WP_068900306.1">
    <property type="nucleotide sequence ID" value="NZ_JBHUIF010000015.1"/>
</dbReference>
<evidence type="ECO:0000256" key="1">
    <source>
        <dbReference type="ARBA" id="ARBA00007435"/>
    </source>
</evidence>
<dbReference type="AlphaFoldDB" id="A0A1C3EMV9"/>
<name>A0A1C3EMV9_9GAMM</name>
<dbReference type="Pfam" id="PF01541">
    <property type="entry name" value="GIY-YIG"/>
    <property type="match status" value="1"/>
</dbReference>
<protein>
    <recommendedName>
        <fullName evidence="2">GIY-YIG domain-containing protein</fullName>
    </recommendedName>
</protein>
<dbReference type="InterPro" id="IPR000305">
    <property type="entry name" value="GIY-YIG_endonuc"/>
</dbReference>
<dbReference type="EMBL" id="LYBM01000007">
    <property type="protein sequence ID" value="ODA34562.1"/>
    <property type="molecule type" value="Genomic_DNA"/>
</dbReference>
<evidence type="ECO:0000259" key="2">
    <source>
        <dbReference type="PROSITE" id="PS50164"/>
    </source>
</evidence>
<comment type="caution">
    <text evidence="3">The sequence shown here is derived from an EMBL/GenBank/DDBJ whole genome shotgun (WGS) entry which is preliminary data.</text>
</comment>
<gene>
    <name evidence="3" type="ORF">A8L45_06230</name>
</gene>
<feature type="domain" description="GIY-YIG" evidence="2">
    <location>
        <begin position="9"/>
        <end position="86"/>
    </location>
</feature>
<dbReference type="Gene3D" id="3.40.1440.10">
    <property type="entry name" value="GIY-YIG endonuclease"/>
    <property type="match status" value="1"/>
</dbReference>
<sequence length="102" mass="12272">MLDKTANQCDWFVYLIRTKDAALYCGVTTDVDRRFNEHQENGTKTAKYLRGKQPLILAWYKRVGDKRLAMRLEYRIKRLKKTQKERLCCDEKYWLVFLSTTD</sequence>
<proteinExistence type="inferred from homology"/>
<dbReference type="SUPFAM" id="SSF82771">
    <property type="entry name" value="GIY-YIG endonuclease"/>
    <property type="match status" value="1"/>
</dbReference>
<accession>A0A1C3EMV9</accession>
<dbReference type="PANTHER" id="PTHR34477">
    <property type="entry name" value="UPF0213 PROTEIN YHBQ"/>
    <property type="match status" value="1"/>
</dbReference>